<dbReference type="InterPro" id="IPR004175">
    <property type="entry name" value="RNA_CPDase"/>
</dbReference>
<dbReference type="Pfam" id="PF02834">
    <property type="entry name" value="LigT_PEase"/>
    <property type="match status" value="1"/>
</dbReference>
<dbReference type="STRING" id="295108.HT99x_01402"/>
<dbReference type="Gene3D" id="3.90.1140.10">
    <property type="entry name" value="Cyclic phosphodiesterase"/>
    <property type="match status" value="1"/>
</dbReference>
<dbReference type="OrthoDB" id="7061261at2"/>
<organism evidence="3">
    <name type="scientific">Candidatus Berkiella aquae</name>
    <dbReference type="NCBI Taxonomy" id="295108"/>
    <lineage>
        <taxon>Bacteria</taxon>
        <taxon>Pseudomonadati</taxon>
        <taxon>Pseudomonadota</taxon>
        <taxon>Gammaproteobacteria</taxon>
        <taxon>Candidatus Berkiellales</taxon>
        <taxon>Candidatus Berkiellaceae</taxon>
        <taxon>Candidatus Berkiella</taxon>
    </lineage>
</organism>
<evidence type="ECO:0000256" key="1">
    <source>
        <dbReference type="ARBA" id="ARBA00022801"/>
    </source>
</evidence>
<dbReference type="SUPFAM" id="SSF55144">
    <property type="entry name" value="LigT-like"/>
    <property type="match status" value="1"/>
</dbReference>
<dbReference type="Proteomes" id="UP000051497">
    <property type="component" value="Unassembled WGS sequence"/>
</dbReference>
<gene>
    <name evidence="4" type="ORF">HT99x_009020</name>
    <name evidence="3" type="ORF">HT99x_01402</name>
</gene>
<dbReference type="GO" id="GO:0004113">
    <property type="term" value="F:2',3'-cyclic-nucleotide 3'-phosphodiesterase activity"/>
    <property type="evidence" value="ECO:0007669"/>
    <property type="project" value="InterPro"/>
</dbReference>
<proteinExistence type="predicted"/>
<evidence type="ECO:0000313" key="3">
    <source>
        <dbReference type="EMBL" id="KRG21649.1"/>
    </source>
</evidence>
<reference evidence="4" key="3">
    <citation type="submission" date="2021-06" db="EMBL/GenBank/DDBJ databases">
        <title>Genomic Description and Analysis of Intracellular Bacteria, Candidatus Berkiella cookevillensis and Candidatus Berkiella aquae.</title>
        <authorList>
            <person name="Kidane D.T."/>
            <person name="Mehari Y.T."/>
            <person name="Rice F.C."/>
            <person name="Arivett B.A."/>
            <person name="Farone A.L."/>
            <person name="Berk S.G."/>
            <person name="Farone M.B."/>
        </authorList>
    </citation>
    <scope>NUCLEOTIDE SEQUENCE</scope>
    <source>
        <strain evidence="4">HT99</strain>
    </source>
</reference>
<reference evidence="3" key="1">
    <citation type="submission" date="2015-09" db="EMBL/GenBank/DDBJ databases">
        <title>Draft Genome Sequences of Two Novel Amoeba-resistant Intranuclear Bacteria, Candidatus Berkiella cookevillensis and Candidatus Berkiella aquae.</title>
        <authorList>
            <person name="Mehari Y.T."/>
            <person name="Arivett B.A."/>
            <person name="Farone A.L."/>
            <person name="Gunderson J.H."/>
            <person name="Farone M.B."/>
        </authorList>
    </citation>
    <scope>NUCLEOTIDE SEQUENCE [LARGE SCALE GENOMIC DNA]</scope>
    <source>
        <strain evidence="3">HT99</strain>
    </source>
</reference>
<protein>
    <submittedName>
        <fullName evidence="3">2',5' RNA ligase family</fullName>
    </submittedName>
</protein>
<keyword evidence="3" id="KW-0436">Ligase</keyword>
<dbReference type="InterPro" id="IPR009097">
    <property type="entry name" value="Cyclic_Pdiesterase"/>
</dbReference>
<dbReference type="RefSeq" id="WP_075066026.1">
    <property type="nucleotide sequence ID" value="NZ_LKAJ02000001.1"/>
</dbReference>
<dbReference type="EMBL" id="LKAJ02000001">
    <property type="protein sequence ID" value="MCS5711577.1"/>
    <property type="molecule type" value="Genomic_DNA"/>
</dbReference>
<evidence type="ECO:0000313" key="4">
    <source>
        <dbReference type="EMBL" id="MCS5711577.1"/>
    </source>
</evidence>
<keyword evidence="1" id="KW-0378">Hydrolase</keyword>
<accession>A0A0Q9YY86</accession>
<dbReference type="InterPro" id="IPR014051">
    <property type="entry name" value="Phosphoesterase_HXTX"/>
</dbReference>
<dbReference type="GO" id="GO:0008664">
    <property type="term" value="F:RNA 2',3'-cyclic 3'-phosphodiesterase activity"/>
    <property type="evidence" value="ECO:0007669"/>
    <property type="project" value="InterPro"/>
</dbReference>
<name>A0A0Q9YY86_9GAMM</name>
<reference evidence="4" key="2">
    <citation type="journal article" date="2016" name="Genome Announc.">
        <title>Draft Genome Sequences of Two Novel Amoeba-Resistant Intranuclear Bacteria, 'Candidatus Berkiella cookevillensis' and 'Candidatus Berkiella aquae'.</title>
        <authorList>
            <person name="Mehari Y.T."/>
            <person name="Arivett B.A."/>
            <person name="Farone A.L."/>
            <person name="Gunderson J.H."/>
            <person name="Farone M.B."/>
        </authorList>
    </citation>
    <scope>NUCLEOTIDE SEQUENCE</scope>
    <source>
        <strain evidence="4">HT99</strain>
    </source>
</reference>
<dbReference type="GO" id="GO:0016874">
    <property type="term" value="F:ligase activity"/>
    <property type="evidence" value="ECO:0007669"/>
    <property type="project" value="UniProtKB-KW"/>
</dbReference>
<dbReference type="PANTHER" id="PTHR35561">
    <property type="entry name" value="RNA 2',3'-CYCLIC PHOSPHODIESTERASE"/>
    <property type="match status" value="1"/>
</dbReference>
<dbReference type="EMBL" id="LKAJ01000004">
    <property type="protein sequence ID" value="KRG21649.1"/>
    <property type="molecule type" value="Genomic_DNA"/>
</dbReference>
<evidence type="ECO:0000259" key="2">
    <source>
        <dbReference type="Pfam" id="PF02834"/>
    </source>
</evidence>
<evidence type="ECO:0000313" key="5">
    <source>
        <dbReference type="Proteomes" id="UP000051497"/>
    </source>
</evidence>
<comment type="caution">
    <text evidence="3">The sequence shown here is derived from an EMBL/GenBank/DDBJ whole genome shotgun (WGS) entry which is preliminary data.</text>
</comment>
<keyword evidence="5" id="KW-1185">Reference proteome</keyword>
<dbReference type="PANTHER" id="PTHR35561:SF1">
    <property type="entry name" value="RNA 2',3'-CYCLIC PHOSPHODIESTERASE"/>
    <property type="match status" value="1"/>
</dbReference>
<dbReference type="AlphaFoldDB" id="A0A0Q9YY86"/>
<feature type="domain" description="Phosphoesterase HXTX" evidence="2">
    <location>
        <begin position="31"/>
        <end position="86"/>
    </location>
</feature>
<sequence length="191" mass="22213">MITNIFLAALPSHDNRMTIAQKILACETRRSPLAKIQWTHTQDFHLTLGFIPNVEENDLRKIALDLSSVSQNAPFMANVEEIKIYGTAIVLRCEPYHRFLSIHKKMNQKLHEGSLNRYQFDVKKRYDAHMTIGRIRNVKALNPLHMQQLLSLIQEQFRGYSFLIQQGALMRRIAENAVPSYQTIQLYRFTG</sequence>